<accession>X0SR07</accession>
<feature type="domain" description="Diphthamide synthase" evidence="1">
    <location>
        <begin position="6"/>
        <end position="150"/>
    </location>
</feature>
<dbReference type="InterPro" id="IPR014729">
    <property type="entry name" value="Rossmann-like_a/b/a_fold"/>
</dbReference>
<dbReference type="Gene3D" id="3.90.1490.10">
    <property type="entry name" value="putative n-type atp pyrophosphatase, domain 2"/>
    <property type="match status" value="1"/>
</dbReference>
<dbReference type="CDD" id="cd01994">
    <property type="entry name" value="AANH_PF0828-like"/>
    <property type="match status" value="1"/>
</dbReference>
<gene>
    <name evidence="2" type="ORF">S01H1_01204</name>
</gene>
<sequence length="154" mass="17973">MNRRLSRLYRILKRNGVEGMVFGDIYLQEHRDWIVRVCGELGIAPLLPLWGMAPERVLSSFIEAGFEAVVISAKADIFDEKWLGRRIDPSFLFDLKKKLGQGKELDVCGEHGEYHTFVVDGPLFRKRMQITYGVRVQRNGYWFLDIPRCRLELK</sequence>
<dbReference type="InterPro" id="IPR002761">
    <property type="entry name" value="Diphthami_syn_dom"/>
</dbReference>
<name>X0SR07_9ZZZZ</name>
<dbReference type="PANTHER" id="PTHR12196">
    <property type="entry name" value="DOMAIN OF UNKNOWN FUNCTION 71 DUF71 -CONTAINING PROTEIN"/>
    <property type="match status" value="1"/>
</dbReference>
<reference evidence="2" key="1">
    <citation type="journal article" date="2014" name="Front. Microbiol.">
        <title>High frequency of phylogenetically diverse reductive dehalogenase-homologous genes in deep subseafloor sedimentary metagenomes.</title>
        <authorList>
            <person name="Kawai M."/>
            <person name="Futagami T."/>
            <person name="Toyoda A."/>
            <person name="Takaki Y."/>
            <person name="Nishi S."/>
            <person name="Hori S."/>
            <person name="Arai W."/>
            <person name="Tsubouchi T."/>
            <person name="Morono Y."/>
            <person name="Uchiyama I."/>
            <person name="Ito T."/>
            <person name="Fujiyama A."/>
            <person name="Inagaki F."/>
            <person name="Takami H."/>
        </authorList>
    </citation>
    <scope>NUCLEOTIDE SEQUENCE</scope>
    <source>
        <strain evidence="2">Expedition CK06-06</strain>
    </source>
</reference>
<dbReference type="GO" id="GO:0017183">
    <property type="term" value="P:protein histidyl modification to diphthamide"/>
    <property type="evidence" value="ECO:0007669"/>
    <property type="project" value="TreeGrafter"/>
</dbReference>
<evidence type="ECO:0000259" key="1">
    <source>
        <dbReference type="Pfam" id="PF01902"/>
    </source>
</evidence>
<dbReference type="Gene3D" id="3.40.50.620">
    <property type="entry name" value="HUPs"/>
    <property type="match status" value="1"/>
</dbReference>
<dbReference type="Pfam" id="PF01902">
    <property type="entry name" value="Diphthami_syn_2"/>
    <property type="match status" value="1"/>
</dbReference>
<proteinExistence type="predicted"/>
<dbReference type="GO" id="GO:0017178">
    <property type="term" value="F:diphthine-ammonia ligase activity"/>
    <property type="evidence" value="ECO:0007669"/>
    <property type="project" value="TreeGrafter"/>
</dbReference>
<comment type="caution">
    <text evidence="2">The sequence shown here is derived from an EMBL/GenBank/DDBJ whole genome shotgun (WGS) entry which is preliminary data.</text>
</comment>
<organism evidence="2">
    <name type="scientific">marine sediment metagenome</name>
    <dbReference type="NCBI Taxonomy" id="412755"/>
    <lineage>
        <taxon>unclassified sequences</taxon>
        <taxon>metagenomes</taxon>
        <taxon>ecological metagenomes</taxon>
    </lineage>
</organism>
<protein>
    <recommendedName>
        <fullName evidence="1">Diphthamide synthase domain-containing protein</fullName>
    </recommendedName>
</protein>
<evidence type="ECO:0000313" key="2">
    <source>
        <dbReference type="EMBL" id="GAF78337.1"/>
    </source>
</evidence>
<dbReference type="NCBIfam" id="TIGR00290">
    <property type="entry name" value="MJ0570_dom"/>
    <property type="match status" value="1"/>
</dbReference>
<dbReference type="EMBL" id="BARS01000504">
    <property type="protein sequence ID" value="GAF78337.1"/>
    <property type="molecule type" value="Genomic_DNA"/>
</dbReference>
<dbReference type="AlphaFoldDB" id="X0SR07"/>
<dbReference type="SUPFAM" id="SSF52402">
    <property type="entry name" value="Adenine nucleotide alpha hydrolases-like"/>
    <property type="match status" value="1"/>
</dbReference>
<dbReference type="InterPro" id="IPR030662">
    <property type="entry name" value="DPH6/MJ0570"/>
</dbReference>
<dbReference type="PANTHER" id="PTHR12196:SF2">
    <property type="entry name" value="DIPHTHINE--AMMONIA LIGASE"/>
    <property type="match status" value="1"/>
</dbReference>